<accession>A0ABN1GCG0</accession>
<reference evidence="2 3" key="1">
    <citation type="journal article" date="2019" name="Int. J. Syst. Evol. Microbiol.">
        <title>The Global Catalogue of Microorganisms (GCM) 10K type strain sequencing project: providing services to taxonomists for standard genome sequencing and annotation.</title>
        <authorList>
            <consortium name="The Broad Institute Genomics Platform"/>
            <consortium name="The Broad Institute Genome Sequencing Center for Infectious Disease"/>
            <person name="Wu L."/>
            <person name="Ma J."/>
        </authorList>
    </citation>
    <scope>NUCLEOTIDE SEQUENCE [LARGE SCALE GENOMIC DNA]</scope>
    <source>
        <strain evidence="2 3">JCM 9933</strain>
    </source>
</reference>
<dbReference type="RefSeq" id="WP_343898352.1">
    <property type="nucleotide sequence ID" value="NZ_BAAAFZ010000125.1"/>
</dbReference>
<gene>
    <name evidence="2" type="ORF">GCM10009416_51590</name>
</gene>
<dbReference type="InterPro" id="IPR025282">
    <property type="entry name" value="DUF4214"/>
</dbReference>
<keyword evidence="3" id="KW-1185">Reference proteome</keyword>
<feature type="domain" description="DUF4214" evidence="1">
    <location>
        <begin position="257"/>
        <end position="326"/>
    </location>
</feature>
<comment type="caution">
    <text evidence="2">The sequence shown here is derived from an EMBL/GenBank/DDBJ whole genome shotgun (WGS) entry which is preliminary data.</text>
</comment>
<protein>
    <recommendedName>
        <fullName evidence="1">DUF4214 domain-containing protein</fullName>
    </recommendedName>
</protein>
<dbReference type="InterPro" id="IPR038255">
    <property type="entry name" value="PBS_linker_sf"/>
</dbReference>
<sequence>MPPAPLYVPEPGSLRRLTLTSYPEGAPVGWDNAAYFATADLFATSRDTFVAKLTGGATYYFFSMSDRDPGTLALHDLDGQALAWDTNILGIDPGTDAILEYRATYTGDHYIDASWTHPIYNPYASIEVYEDVDTVDADSTVYGTAGNDVLRDGAPSQRFEGGPGRDAFEAPSIGRRSAVVEPQADGEILVRHRWHTETLAGIEEVRFADGRLVFDPSHAAAQVVRLYQAALGRAPDQGGLNAWIDALETGAPLRDLAQGFLGSAEFASRMGPDLSDGAVVTRLYQNVLGRAPDQGGYDYWIGALRGGMERAQALAGFSESPENKANTASTVANGIWDVSETAAQVARLYDAVLGRLPDIGGLANWREAIEAGGSSLRAVAGSFAASAEFQSRYGALDDAGFVSALYRNTLHREPETGGLSAWTGALGGGATRADVVLGFSESAEHKANTAPNIMNEDPASFGILFA</sequence>
<proteinExistence type="predicted"/>
<dbReference type="Pfam" id="PF13946">
    <property type="entry name" value="DUF4214"/>
    <property type="match status" value="2"/>
</dbReference>
<name>A0ABN1GCG0_9PROT</name>
<evidence type="ECO:0000313" key="2">
    <source>
        <dbReference type="EMBL" id="GAA0608473.1"/>
    </source>
</evidence>
<organism evidence="2 3">
    <name type="scientific">Craurococcus roseus</name>
    <dbReference type="NCBI Taxonomy" id="77585"/>
    <lineage>
        <taxon>Bacteria</taxon>
        <taxon>Pseudomonadati</taxon>
        <taxon>Pseudomonadota</taxon>
        <taxon>Alphaproteobacteria</taxon>
        <taxon>Acetobacterales</taxon>
        <taxon>Acetobacteraceae</taxon>
        <taxon>Craurococcus</taxon>
    </lineage>
</organism>
<evidence type="ECO:0000313" key="3">
    <source>
        <dbReference type="Proteomes" id="UP001501588"/>
    </source>
</evidence>
<feature type="domain" description="DUF4214" evidence="1">
    <location>
        <begin position="380"/>
        <end position="448"/>
    </location>
</feature>
<evidence type="ECO:0000259" key="1">
    <source>
        <dbReference type="Pfam" id="PF13946"/>
    </source>
</evidence>
<dbReference type="Proteomes" id="UP001501588">
    <property type="component" value="Unassembled WGS sequence"/>
</dbReference>
<dbReference type="EMBL" id="BAAAFZ010000125">
    <property type="protein sequence ID" value="GAA0608473.1"/>
    <property type="molecule type" value="Genomic_DNA"/>
</dbReference>
<dbReference type="Gene3D" id="1.10.3130.20">
    <property type="entry name" value="Phycobilisome linker domain"/>
    <property type="match status" value="2"/>
</dbReference>